<accession>A0A2N3RNB3</accession>
<protein>
    <submittedName>
        <fullName evidence="1">Uncharacterized protein</fullName>
    </submittedName>
</protein>
<sequence>MQHFQGARFVLAATSAQCSLRARLLPSLRSIVNTVEAPVRSEIVRESPLRMRIFGEFCVAPHSGQIAIATVALQGNC</sequence>
<proteinExistence type="predicted"/>
<dbReference type="Proteomes" id="UP000233748">
    <property type="component" value="Unassembled WGS sequence"/>
</dbReference>
<organism evidence="1 3">
    <name type="scientific">Xanthomonas prunicola</name>
    <dbReference type="NCBI Taxonomy" id="2053930"/>
    <lineage>
        <taxon>Bacteria</taxon>
        <taxon>Pseudomonadati</taxon>
        <taxon>Pseudomonadota</taxon>
        <taxon>Gammaproteobacteria</taxon>
        <taxon>Lysobacterales</taxon>
        <taxon>Lysobacteraceae</taxon>
        <taxon>Xanthomonas</taxon>
    </lineage>
</organism>
<dbReference type="EMBL" id="PHKW01000001">
    <property type="protein sequence ID" value="PKV18241.1"/>
    <property type="molecule type" value="Genomic_DNA"/>
</dbReference>
<dbReference type="Proteomes" id="UP000233720">
    <property type="component" value="Unassembled WGS sequence"/>
</dbReference>
<evidence type="ECO:0000313" key="4">
    <source>
        <dbReference type="Proteomes" id="UP000233748"/>
    </source>
</evidence>
<evidence type="ECO:0000313" key="3">
    <source>
        <dbReference type="Proteomes" id="UP000233720"/>
    </source>
</evidence>
<comment type="caution">
    <text evidence="1">The sequence shown here is derived from an EMBL/GenBank/DDBJ whole genome shotgun (WGS) entry which is preliminary data.</text>
</comment>
<name>A0A2N3RNB3_9XANT</name>
<gene>
    <name evidence="1" type="ORF">XpruCFBP8353_02285</name>
    <name evidence="2" type="ORF">XpruCFBP8354_02285</name>
</gene>
<reference evidence="3 4" key="1">
    <citation type="submission" date="2017-11" db="EMBL/GenBank/DDBJ databases">
        <title>Xanthomonas prunicola sp. nov., a novel pathogen that affects nectarine (Prunus persica var. nectarine) trees.</title>
        <authorList>
            <person name="Lopez M."/>
            <person name="Lopez-Soriano P."/>
            <person name="Garita-Cambronero J."/>
            <person name="Beltran C."/>
            <person name="Taghouti G."/>
            <person name="Portier P."/>
            <person name="Cubero J."/>
            <person name="Fischer-Le Saux M."/>
            <person name="Marco-Noales E."/>
        </authorList>
    </citation>
    <scope>NUCLEOTIDE SEQUENCE [LARGE SCALE GENOMIC DNA]</scope>
    <source>
        <strain evidence="1 3">CFBP8353</strain>
        <strain evidence="2 4">CFBP8354</strain>
    </source>
</reference>
<evidence type="ECO:0000313" key="1">
    <source>
        <dbReference type="EMBL" id="PKV13960.1"/>
    </source>
</evidence>
<evidence type="ECO:0000313" key="2">
    <source>
        <dbReference type="EMBL" id="PKV18241.1"/>
    </source>
</evidence>
<dbReference type="AlphaFoldDB" id="A0A2N3RNB3"/>
<dbReference type="EMBL" id="PHKV01000001">
    <property type="protein sequence ID" value="PKV13960.1"/>
    <property type="molecule type" value="Genomic_DNA"/>
</dbReference>
<keyword evidence="4" id="KW-1185">Reference proteome</keyword>